<sequence>MTDVQANPGGRLQQSEVTAAQQTGRQTFLALKVQYVGVNMPFHSMFLGEGKPGKGARSHTKAWVKGEGRNSTRGFSVVVDATIDNKTATTRSIRATVESVCVGRLKIC</sequence>
<evidence type="ECO:0000313" key="2">
    <source>
        <dbReference type="Proteomes" id="UP000078540"/>
    </source>
</evidence>
<organism evidence="1 2">
    <name type="scientific">Atta colombica</name>
    <dbReference type="NCBI Taxonomy" id="520822"/>
    <lineage>
        <taxon>Eukaryota</taxon>
        <taxon>Metazoa</taxon>
        <taxon>Ecdysozoa</taxon>
        <taxon>Arthropoda</taxon>
        <taxon>Hexapoda</taxon>
        <taxon>Insecta</taxon>
        <taxon>Pterygota</taxon>
        <taxon>Neoptera</taxon>
        <taxon>Endopterygota</taxon>
        <taxon>Hymenoptera</taxon>
        <taxon>Apocrita</taxon>
        <taxon>Aculeata</taxon>
        <taxon>Formicoidea</taxon>
        <taxon>Formicidae</taxon>
        <taxon>Myrmicinae</taxon>
        <taxon>Atta</taxon>
    </lineage>
</organism>
<name>A0A151I0Z3_9HYME</name>
<evidence type="ECO:0000313" key="1">
    <source>
        <dbReference type="EMBL" id="KYM79680.1"/>
    </source>
</evidence>
<proteinExistence type="predicted"/>
<reference evidence="1 2" key="1">
    <citation type="submission" date="2015-09" db="EMBL/GenBank/DDBJ databases">
        <title>Atta colombica WGS genome.</title>
        <authorList>
            <person name="Nygaard S."/>
            <person name="Hu H."/>
            <person name="Boomsma J."/>
            <person name="Zhang G."/>
        </authorList>
    </citation>
    <scope>NUCLEOTIDE SEQUENCE [LARGE SCALE GENOMIC DNA]</scope>
    <source>
        <strain evidence="1">Treedump-2</strain>
        <tissue evidence="1">Whole body</tissue>
    </source>
</reference>
<dbReference type="AlphaFoldDB" id="A0A151I0Z3"/>
<dbReference type="Proteomes" id="UP000078540">
    <property type="component" value="Unassembled WGS sequence"/>
</dbReference>
<accession>A0A151I0Z3</accession>
<protein>
    <submittedName>
        <fullName evidence="1">Uncharacterized protein</fullName>
    </submittedName>
</protein>
<gene>
    <name evidence="1" type="ORF">ALC53_09903</name>
</gene>
<keyword evidence="2" id="KW-1185">Reference proteome</keyword>
<dbReference type="EMBL" id="KQ976593">
    <property type="protein sequence ID" value="KYM79680.1"/>
    <property type="molecule type" value="Genomic_DNA"/>
</dbReference>